<evidence type="ECO:0000256" key="7">
    <source>
        <dbReference type="ARBA" id="ARBA00022989"/>
    </source>
</evidence>
<dbReference type="SUPFAM" id="SSF52540">
    <property type="entry name" value="P-loop containing nucleoside triphosphate hydrolases"/>
    <property type="match status" value="1"/>
</dbReference>
<evidence type="ECO:0000259" key="10">
    <source>
        <dbReference type="PROSITE" id="PS50893"/>
    </source>
</evidence>
<feature type="transmembrane region" description="Helical" evidence="9">
    <location>
        <begin position="151"/>
        <end position="170"/>
    </location>
</feature>
<name>I5CAD9_9BACT</name>
<evidence type="ECO:0000256" key="2">
    <source>
        <dbReference type="ARBA" id="ARBA00022448"/>
    </source>
</evidence>
<keyword evidence="13" id="KW-1185">Reference proteome</keyword>
<dbReference type="EMBL" id="AJYA01000002">
    <property type="protein sequence ID" value="EIM78791.1"/>
    <property type="molecule type" value="Genomic_DNA"/>
</dbReference>
<dbReference type="InterPro" id="IPR017871">
    <property type="entry name" value="ABC_transporter-like_CS"/>
</dbReference>
<feature type="transmembrane region" description="Helical" evidence="9">
    <location>
        <begin position="20"/>
        <end position="43"/>
    </location>
</feature>
<evidence type="ECO:0000256" key="8">
    <source>
        <dbReference type="ARBA" id="ARBA00023136"/>
    </source>
</evidence>
<dbReference type="InterPro" id="IPR003593">
    <property type="entry name" value="AAA+_ATPase"/>
</dbReference>
<dbReference type="GO" id="GO:0005886">
    <property type="term" value="C:plasma membrane"/>
    <property type="evidence" value="ECO:0007669"/>
    <property type="project" value="UniProtKB-SubCell"/>
</dbReference>
<dbReference type="PATRIC" id="fig|1189621.3.peg.424"/>
<dbReference type="OrthoDB" id="1111069at2"/>
<gene>
    <name evidence="12" type="ORF">A3SI_02016</name>
</gene>
<keyword evidence="2" id="KW-0813">Transport</keyword>
<dbReference type="PROSITE" id="PS50929">
    <property type="entry name" value="ABC_TM1F"/>
    <property type="match status" value="1"/>
</dbReference>
<keyword evidence="5" id="KW-0547">Nucleotide-binding</keyword>
<comment type="caution">
    <text evidence="12">The sequence shown here is derived from an EMBL/GenBank/DDBJ whole genome shotgun (WGS) entry which is preliminary data.</text>
</comment>
<keyword evidence="3" id="KW-1003">Cell membrane</keyword>
<evidence type="ECO:0000313" key="13">
    <source>
        <dbReference type="Proteomes" id="UP000005551"/>
    </source>
</evidence>
<reference evidence="12 13" key="1">
    <citation type="submission" date="2012-05" db="EMBL/GenBank/DDBJ databases">
        <title>Genome sequence of Nitritalea halalkaliphila LW7.</title>
        <authorList>
            <person name="Jangir P.K."/>
            <person name="Singh A."/>
            <person name="Shivaji S."/>
            <person name="Sharma R."/>
        </authorList>
    </citation>
    <scope>NUCLEOTIDE SEQUENCE [LARGE SCALE GENOMIC DNA]</scope>
    <source>
        <strain evidence="12 13">LW7</strain>
    </source>
</reference>
<dbReference type="Gene3D" id="1.20.1560.10">
    <property type="entry name" value="ABC transporter type 1, transmembrane domain"/>
    <property type="match status" value="1"/>
</dbReference>
<feature type="domain" description="ABC transmembrane type-1" evidence="11">
    <location>
        <begin position="19"/>
        <end position="319"/>
    </location>
</feature>
<evidence type="ECO:0000313" key="12">
    <source>
        <dbReference type="EMBL" id="EIM78791.1"/>
    </source>
</evidence>
<keyword evidence="7 9" id="KW-1133">Transmembrane helix</keyword>
<dbReference type="Proteomes" id="UP000005551">
    <property type="component" value="Unassembled WGS sequence"/>
</dbReference>
<dbReference type="InterPro" id="IPR027417">
    <property type="entry name" value="P-loop_NTPase"/>
</dbReference>
<feature type="transmembrane region" description="Helical" evidence="9">
    <location>
        <begin position="259"/>
        <end position="284"/>
    </location>
</feature>
<dbReference type="InterPro" id="IPR011527">
    <property type="entry name" value="ABC1_TM_dom"/>
</dbReference>
<evidence type="ECO:0000256" key="6">
    <source>
        <dbReference type="ARBA" id="ARBA00022840"/>
    </source>
</evidence>
<feature type="transmembrane region" description="Helical" evidence="9">
    <location>
        <begin position="69"/>
        <end position="94"/>
    </location>
</feature>
<dbReference type="Gene3D" id="3.40.50.300">
    <property type="entry name" value="P-loop containing nucleotide triphosphate hydrolases"/>
    <property type="match status" value="1"/>
</dbReference>
<feature type="transmembrane region" description="Helical" evidence="9">
    <location>
        <begin position="176"/>
        <end position="194"/>
    </location>
</feature>
<feature type="domain" description="ABC transporter" evidence="10">
    <location>
        <begin position="351"/>
        <end position="586"/>
    </location>
</feature>
<organism evidence="12 13">
    <name type="scientific">Nitritalea halalkaliphila LW7</name>
    <dbReference type="NCBI Taxonomy" id="1189621"/>
    <lineage>
        <taxon>Bacteria</taxon>
        <taxon>Pseudomonadati</taxon>
        <taxon>Bacteroidota</taxon>
        <taxon>Cytophagia</taxon>
        <taxon>Cytophagales</taxon>
        <taxon>Cyclobacteriaceae</taxon>
        <taxon>Nitritalea</taxon>
    </lineage>
</organism>
<dbReference type="Pfam" id="PF00005">
    <property type="entry name" value="ABC_tran"/>
    <property type="match status" value="1"/>
</dbReference>
<accession>I5CAD9</accession>
<dbReference type="InterPro" id="IPR036640">
    <property type="entry name" value="ABC1_TM_sf"/>
</dbReference>
<dbReference type="GO" id="GO:0005524">
    <property type="term" value="F:ATP binding"/>
    <property type="evidence" value="ECO:0007669"/>
    <property type="project" value="UniProtKB-KW"/>
</dbReference>
<comment type="subcellular location">
    <subcellularLocation>
        <location evidence="1">Cell membrane</location>
        <topology evidence="1">Multi-pass membrane protein</topology>
    </subcellularLocation>
</comment>
<dbReference type="GO" id="GO:0015421">
    <property type="term" value="F:ABC-type oligopeptide transporter activity"/>
    <property type="evidence" value="ECO:0007669"/>
    <property type="project" value="TreeGrafter"/>
</dbReference>
<dbReference type="InterPro" id="IPR039421">
    <property type="entry name" value="Type_1_exporter"/>
</dbReference>
<dbReference type="CDD" id="cd18541">
    <property type="entry name" value="ABC_6TM_TmrB_like"/>
    <property type="match status" value="1"/>
</dbReference>
<proteinExistence type="predicted"/>
<dbReference type="PANTHER" id="PTHR43394:SF1">
    <property type="entry name" value="ATP-BINDING CASSETTE SUB-FAMILY B MEMBER 10, MITOCHONDRIAL"/>
    <property type="match status" value="1"/>
</dbReference>
<dbReference type="SMART" id="SM00382">
    <property type="entry name" value="AAA"/>
    <property type="match status" value="1"/>
</dbReference>
<dbReference type="PROSITE" id="PS00211">
    <property type="entry name" value="ABC_TRANSPORTER_1"/>
    <property type="match status" value="1"/>
</dbReference>
<dbReference type="InterPro" id="IPR003439">
    <property type="entry name" value="ABC_transporter-like_ATP-bd"/>
</dbReference>
<dbReference type="AlphaFoldDB" id="I5CAD9"/>
<feature type="transmembrane region" description="Helical" evidence="9">
    <location>
        <begin position="296"/>
        <end position="317"/>
    </location>
</feature>
<dbReference type="Pfam" id="PF00664">
    <property type="entry name" value="ABC_membrane"/>
    <property type="match status" value="1"/>
</dbReference>
<evidence type="ECO:0000256" key="1">
    <source>
        <dbReference type="ARBA" id="ARBA00004651"/>
    </source>
</evidence>
<evidence type="ECO:0000256" key="5">
    <source>
        <dbReference type="ARBA" id="ARBA00022741"/>
    </source>
</evidence>
<dbReference type="STRING" id="1189621.A3SI_02016"/>
<keyword evidence="6" id="KW-0067">ATP-binding</keyword>
<dbReference type="RefSeq" id="WP_009053340.1">
    <property type="nucleotide sequence ID" value="NZ_AJYA01000002.1"/>
</dbReference>
<dbReference type="PROSITE" id="PS50893">
    <property type="entry name" value="ABC_TRANSPORTER_2"/>
    <property type="match status" value="1"/>
</dbReference>
<evidence type="ECO:0000259" key="11">
    <source>
        <dbReference type="PROSITE" id="PS50929"/>
    </source>
</evidence>
<keyword evidence="4 9" id="KW-0812">Transmembrane</keyword>
<protein>
    <submittedName>
        <fullName evidence="12">ABC transporter</fullName>
    </submittedName>
</protein>
<dbReference type="FunFam" id="3.40.50.300:FF:000221">
    <property type="entry name" value="Multidrug ABC transporter ATP-binding protein"/>
    <property type="match status" value="1"/>
</dbReference>
<dbReference type="SUPFAM" id="SSF90123">
    <property type="entry name" value="ABC transporter transmembrane region"/>
    <property type="match status" value="1"/>
</dbReference>
<dbReference type="PANTHER" id="PTHR43394">
    <property type="entry name" value="ATP-DEPENDENT PERMEASE MDL1, MITOCHONDRIAL"/>
    <property type="match status" value="1"/>
</dbReference>
<evidence type="ECO:0000256" key="9">
    <source>
        <dbReference type="SAM" id="Phobius"/>
    </source>
</evidence>
<evidence type="ECO:0000256" key="4">
    <source>
        <dbReference type="ARBA" id="ARBA00022692"/>
    </source>
</evidence>
<dbReference type="GO" id="GO:0016887">
    <property type="term" value="F:ATP hydrolysis activity"/>
    <property type="evidence" value="ECO:0007669"/>
    <property type="project" value="InterPro"/>
</dbReference>
<sequence>MKPLLRLNKYLYKYKHYLLLGILFTVISNIFVIIPAQLVRVAIDYVVDSFTFYKLFSDLAYAEEVRAVYIQHILFFGVLILLMALLRGLFLFLIRQTIIIMSRLIEFDMKNEIYAHYQALPLSFYRRSSTGDLMARITEDVSRVRMYLGPAIMYGINLLVLFPLVIGYMLSVNVPLTLYSLLPLPILSISIYFVNNMINERSEKIQRSLSGLSTFVQEAFSGIRVLKAFVREEDSSASFRQASEDYKDKSIRLTVVQALFYPLILALIGISTIITVYVGGIQVIEGTIGYGVIAEFILYVNMLTWPVTSLGWVTSIIQRAAASQERINEFLDEKNDIVSEEALDVQIKGEVRFANVDFIYPDSGVQALKGVSFHLSPGQSLAIIGTTGSGKSTIANLLMRLYDVSGGEIQIDGRPIRAYAPDSLRRQIGFVPQDVFLFSDSIANNIAFGADSLSQEAIEQAARDADVYDNIIQFPKGFETRLGERGITLSGGQKQRVSIARAIAKEPAILLLDDCLSAVDTKTENAILEALKRIMKARTSIIISHRVSSAKLADHVIVLDEGRIVEQGGHEQLMEAKGVYATLYEKQTQGNEALSEES</sequence>
<keyword evidence="8 9" id="KW-0472">Membrane</keyword>
<evidence type="ECO:0000256" key="3">
    <source>
        <dbReference type="ARBA" id="ARBA00022475"/>
    </source>
</evidence>